<dbReference type="Proteomes" id="UP000514720">
    <property type="component" value="Chromosome"/>
</dbReference>
<dbReference type="AlphaFoldDB" id="A0A7L7KR96"/>
<dbReference type="InterPro" id="IPR001761">
    <property type="entry name" value="Peripla_BP/Lac1_sug-bd_dom"/>
</dbReference>
<dbReference type="CDD" id="cd01392">
    <property type="entry name" value="HTH_LacI"/>
    <property type="match status" value="1"/>
</dbReference>
<dbReference type="KEGG" id="xcl:G4Z02_02865"/>
<dbReference type="GO" id="GO:0000976">
    <property type="term" value="F:transcription cis-regulatory region binding"/>
    <property type="evidence" value="ECO:0007669"/>
    <property type="project" value="TreeGrafter"/>
</dbReference>
<protein>
    <submittedName>
        <fullName evidence="6">LacI family transcriptional regulator</fullName>
    </submittedName>
</protein>
<sequence length="332" mass="37256">MTLVRSDVMPTIKDVAKRANVSVATVSRVINNTGYVNIETRHLVEKAIEELGYVPNELARSLFRKKSKIIGLIVPHISTYFFGELIEAIEDAVTQEGYKLMIFNSKDDAELEKKYLNVLNQYNIDGLILTANTRSAKSYLKLNIPILTIDHIIDSTVPSITSDNVRGGELAARKLIENGAKKIIHFRGPSDLITVVDRARGFYQVVDEHNIEAYSFDLDFKNPDINDIEMFIKKHPDVDGIFCSSDIIALYAISALKKLGYNIPEDVQVIGFDNIELSGVLVPKLTTIAQPIDDFGKVSMKIIKTLLQKKELEEVHQVLPVNLIERDTTKKA</sequence>
<evidence type="ECO:0000256" key="2">
    <source>
        <dbReference type="ARBA" id="ARBA00023015"/>
    </source>
</evidence>
<dbReference type="Pfam" id="PF00356">
    <property type="entry name" value="LacI"/>
    <property type="match status" value="1"/>
</dbReference>
<dbReference type="PROSITE" id="PS00356">
    <property type="entry name" value="HTH_LACI_1"/>
    <property type="match status" value="1"/>
</dbReference>
<dbReference type="Pfam" id="PF00532">
    <property type="entry name" value="Peripla_BP_1"/>
    <property type="match status" value="1"/>
</dbReference>
<evidence type="ECO:0000256" key="3">
    <source>
        <dbReference type="ARBA" id="ARBA00023125"/>
    </source>
</evidence>
<dbReference type="GO" id="GO:0003700">
    <property type="term" value="F:DNA-binding transcription factor activity"/>
    <property type="evidence" value="ECO:0007669"/>
    <property type="project" value="TreeGrafter"/>
</dbReference>
<keyword evidence="7" id="KW-1185">Reference proteome</keyword>
<reference evidence="6 7" key="1">
    <citation type="submission" date="2020-02" db="EMBL/GenBank/DDBJ databases">
        <authorList>
            <person name="Zheng R.K."/>
            <person name="Sun C.M."/>
        </authorList>
    </citation>
    <scope>NUCLEOTIDE SEQUENCE [LARGE SCALE GENOMIC DNA]</scope>
    <source>
        <strain evidence="7">zrk13</strain>
    </source>
</reference>
<organism evidence="6 7">
    <name type="scientific">Candidatus Xianfuyuplasma coldseepsis</name>
    <dbReference type="NCBI Taxonomy" id="2782163"/>
    <lineage>
        <taxon>Bacteria</taxon>
        <taxon>Bacillati</taxon>
        <taxon>Mycoplasmatota</taxon>
        <taxon>Mollicutes</taxon>
        <taxon>Candidatus Izemoplasmatales</taxon>
        <taxon>Candidatus Izemoplasmataceae</taxon>
        <taxon>Candidatus Xianfuyuplasma</taxon>
    </lineage>
</organism>
<dbReference type="PROSITE" id="PS50932">
    <property type="entry name" value="HTH_LACI_2"/>
    <property type="match status" value="1"/>
</dbReference>
<name>A0A7L7KR96_9MOLU</name>
<dbReference type="PANTHER" id="PTHR30146:SF95">
    <property type="entry name" value="RIBOSE OPERON REPRESSOR"/>
    <property type="match status" value="1"/>
</dbReference>
<gene>
    <name evidence="6" type="ORF">G4Z02_02865</name>
</gene>
<dbReference type="PRINTS" id="PR00036">
    <property type="entry name" value="HTHLACI"/>
</dbReference>
<dbReference type="SUPFAM" id="SSF53822">
    <property type="entry name" value="Periplasmic binding protein-like I"/>
    <property type="match status" value="1"/>
</dbReference>
<dbReference type="Gene3D" id="3.40.50.2300">
    <property type="match status" value="2"/>
</dbReference>
<keyword evidence="2" id="KW-0805">Transcription regulation</keyword>
<dbReference type="EMBL" id="CP048914">
    <property type="protein sequence ID" value="QMS84736.1"/>
    <property type="molecule type" value="Genomic_DNA"/>
</dbReference>
<keyword evidence="4" id="KW-0804">Transcription</keyword>
<dbReference type="Gene3D" id="1.10.260.40">
    <property type="entry name" value="lambda repressor-like DNA-binding domains"/>
    <property type="match status" value="1"/>
</dbReference>
<evidence type="ECO:0000259" key="5">
    <source>
        <dbReference type="PROSITE" id="PS50932"/>
    </source>
</evidence>
<dbReference type="InterPro" id="IPR010982">
    <property type="entry name" value="Lambda_DNA-bd_dom_sf"/>
</dbReference>
<dbReference type="InterPro" id="IPR028082">
    <property type="entry name" value="Peripla_BP_I"/>
</dbReference>
<feature type="domain" description="HTH lacI-type" evidence="5">
    <location>
        <begin position="10"/>
        <end position="64"/>
    </location>
</feature>
<accession>A0A7L7KR96</accession>
<keyword evidence="1" id="KW-0678">Repressor</keyword>
<evidence type="ECO:0000256" key="1">
    <source>
        <dbReference type="ARBA" id="ARBA00022491"/>
    </source>
</evidence>
<dbReference type="SMART" id="SM00354">
    <property type="entry name" value="HTH_LACI"/>
    <property type="match status" value="1"/>
</dbReference>
<evidence type="ECO:0000313" key="6">
    <source>
        <dbReference type="EMBL" id="QMS84736.1"/>
    </source>
</evidence>
<evidence type="ECO:0000256" key="4">
    <source>
        <dbReference type="ARBA" id="ARBA00023163"/>
    </source>
</evidence>
<dbReference type="InterPro" id="IPR000843">
    <property type="entry name" value="HTH_LacI"/>
</dbReference>
<dbReference type="CDD" id="cd06291">
    <property type="entry name" value="PBP1_Qymf-like"/>
    <property type="match status" value="1"/>
</dbReference>
<keyword evidence="3" id="KW-0238">DNA-binding</keyword>
<evidence type="ECO:0000313" key="7">
    <source>
        <dbReference type="Proteomes" id="UP000514720"/>
    </source>
</evidence>
<dbReference type="SUPFAM" id="SSF47413">
    <property type="entry name" value="lambda repressor-like DNA-binding domains"/>
    <property type="match status" value="1"/>
</dbReference>
<dbReference type="PANTHER" id="PTHR30146">
    <property type="entry name" value="LACI-RELATED TRANSCRIPTIONAL REPRESSOR"/>
    <property type="match status" value="1"/>
</dbReference>
<proteinExistence type="predicted"/>